<gene>
    <name evidence="3" type="ORF">JCM19235_6773</name>
</gene>
<dbReference type="GO" id="GO:0003924">
    <property type="term" value="F:GTPase activity"/>
    <property type="evidence" value="ECO:0007669"/>
    <property type="project" value="TreeGrafter"/>
</dbReference>
<evidence type="ECO:0000256" key="2">
    <source>
        <dbReference type="ARBA" id="ARBA00023134"/>
    </source>
</evidence>
<keyword evidence="1" id="KW-0547">Nucleotide-binding</keyword>
<keyword evidence="4" id="KW-1185">Reference proteome</keyword>
<evidence type="ECO:0000313" key="3">
    <source>
        <dbReference type="EMBL" id="GAL18220.1"/>
    </source>
</evidence>
<protein>
    <submittedName>
        <fullName evidence="3">50S ribosomal subunit maturation GTPase RbgA</fullName>
    </submittedName>
</protein>
<comment type="caution">
    <text evidence="3">The sequence shown here is derived from an EMBL/GenBank/DDBJ whole genome shotgun (WGS) entry which is preliminary data.</text>
</comment>
<accession>A0A090RS09</accession>
<dbReference type="STRING" id="990268.JCM19235_6773"/>
<dbReference type="SUPFAM" id="SSF52540">
    <property type="entry name" value="P-loop containing nucleoside triphosphate hydrolases"/>
    <property type="match status" value="1"/>
</dbReference>
<dbReference type="EMBL" id="BBMR01000002">
    <property type="protein sequence ID" value="GAL18220.1"/>
    <property type="molecule type" value="Genomic_DNA"/>
</dbReference>
<dbReference type="InterPro" id="IPR027417">
    <property type="entry name" value="P-loop_NTPase"/>
</dbReference>
<proteinExistence type="predicted"/>
<reference evidence="3 4" key="1">
    <citation type="submission" date="2014-09" db="EMBL/GenBank/DDBJ databases">
        <title>Vibrio maritimus JCM 19235. (C45) whole genome shotgun sequence.</title>
        <authorList>
            <person name="Sawabe T."/>
            <person name="Meirelles P."/>
            <person name="Nakanishi M."/>
            <person name="Sayaka M."/>
            <person name="Hattori M."/>
            <person name="Ohkuma M."/>
        </authorList>
    </citation>
    <scope>NUCLEOTIDE SEQUENCE [LARGE SCALE GENOMIC DNA]</scope>
    <source>
        <strain evidence="4">JCM19235</strain>
    </source>
</reference>
<dbReference type="PANTHER" id="PTHR45782:SF4">
    <property type="entry name" value="MITOCHONDRIAL RIBOSOME-ASSOCIATED GTPASE 1"/>
    <property type="match status" value="1"/>
</dbReference>
<organism evidence="3 4">
    <name type="scientific">Vibrio maritimus</name>
    <dbReference type="NCBI Taxonomy" id="990268"/>
    <lineage>
        <taxon>Bacteria</taxon>
        <taxon>Pseudomonadati</taxon>
        <taxon>Pseudomonadota</taxon>
        <taxon>Gammaproteobacteria</taxon>
        <taxon>Vibrionales</taxon>
        <taxon>Vibrionaceae</taxon>
        <taxon>Vibrio</taxon>
    </lineage>
</organism>
<dbReference type="AlphaFoldDB" id="A0A090RS09"/>
<sequence>MVNNSIQWFPGHMHKARKEIEEVIPQVDVIIEVLDARIPFSSENPMISELRGDKPVVKVLNKRDLADPEKLSYGLNT</sequence>
<dbReference type="GO" id="GO:0006412">
    <property type="term" value="P:translation"/>
    <property type="evidence" value="ECO:0007669"/>
    <property type="project" value="TreeGrafter"/>
</dbReference>
<evidence type="ECO:0000313" key="4">
    <source>
        <dbReference type="Proteomes" id="UP000029228"/>
    </source>
</evidence>
<dbReference type="Proteomes" id="UP000029228">
    <property type="component" value="Unassembled WGS sequence"/>
</dbReference>
<name>A0A090RS09_9VIBR</name>
<keyword evidence="2" id="KW-0342">GTP-binding</keyword>
<evidence type="ECO:0000256" key="1">
    <source>
        <dbReference type="ARBA" id="ARBA00022741"/>
    </source>
</evidence>
<dbReference type="Gene3D" id="3.40.50.300">
    <property type="entry name" value="P-loop containing nucleotide triphosphate hydrolases"/>
    <property type="match status" value="1"/>
</dbReference>
<dbReference type="PANTHER" id="PTHR45782">
    <property type="entry name" value="MITOCHONDRIAL RIBOSOME-ASSOCIATED GTPASE 1"/>
    <property type="match status" value="1"/>
</dbReference>
<dbReference type="GO" id="GO:0005525">
    <property type="term" value="F:GTP binding"/>
    <property type="evidence" value="ECO:0007669"/>
    <property type="project" value="UniProtKB-KW"/>
</dbReference>